<dbReference type="InterPro" id="IPR001433">
    <property type="entry name" value="OxRdtase_FAD/NAD-bd"/>
</dbReference>
<dbReference type="Proteomes" id="UP000536640">
    <property type="component" value="Unassembled WGS sequence"/>
</dbReference>
<dbReference type="InterPro" id="IPR050415">
    <property type="entry name" value="MRET"/>
</dbReference>
<dbReference type="PRINTS" id="PR00371">
    <property type="entry name" value="FPNCR"/>
</dbReference>
<organism evidence="4 5">
    <name type="scientific">Zhongshania antarctica</name>
    <dbReference type="NCBI Taxonomy" id="641702"/>
    <lineage>
        <taxon>Bacteria</taxon>
        <taxon>Pseudomonadati</taxon>
        <taxon>Pseudomonadota</taxon>
        <taxon>Gammaproteobacteria</taxon>
        <taxon>Cellvibrionales</taxon>
        <taxon>Spongiibacteraceae</taxon>
        <taxon>Zhongshania</taxon>
    </lineage>
</organism>
<reference evidence="4 5" key="1">
    <citation type="submission" date="2020-08" db="EMBL/GenBank/DDBJ databases">
        <title>Genomic Encyclopedia of Type Strains, Phase IV (KMG-IV): sequencing the most valuable type-strain genomes for metagenomic binning, comparative biology and taxonomic classification.</title>
        <authorList>
            <person name="Goeker M."/>
        </authorList>
    </citation>
    <scope>NUCLEOTIDE SEQUENCE [LARGE SCALE GENOMIC DNA]</scope>
    <source>
        <strain evidence="4 5">DSM 25701</strain>
    </source>
</reference>
<dbReference type="InterPro" id="IPR001709">
    <property type="entry name" value="Flavoprot_Pyr_Nucl_cyt_Rdtase"/>
</dbReference>
<dbReference type="PANTHER" id="PTHR47354">
    <property type="entry name" value="NADH OXIDOREDUCTASE HCR"/>
    <property type="match status" value="1"/>
</dbReference>
<dbReference type="CDD" id="cd00207">
    <property type="entry name" value="fer2"/>
    <property type="match status" value="1"/>
</dbReference>
<evidence type="ECO:0000313" key="4">
    <source>
        <dbReference type="EMBL" id="MBB5185874.1"/>
    </source>
</evidence>
<dbReference type="AlphaFoldDB" id="A0A840QZW6"/>
<feature type="domain" description="FAD-binding FR-type" evidence="3">
    <location>
        <begin position="89"/>
        <end position="184"/>
    </location>
</feature>
<dbReference type="PRINTS" id="PR00410">
    <property type="entry name" value="PHEHYDRXLASE"/>
</dbReference>
<sequence length="317" mass="35476">MSTLTFNGQEYRVQDDENVLDTLLRNKISIPHGCRAGACQACILIAKPDQIPDDCQHGLSNQRIQQGYFLSCRCEPEQDMALQLPDLSGEKHLATIAEKMQLNPKILRLRLHCRLRWRAGQYITLWLNDNTARCYSIASVASLDDFIELHIRIYPSGAVSPQLLNTEIGDELLIQGPYGECVYDNKQSQHSLLLIAAGTGLAPLLGVARDALNHNHQSTIHLLFTVRQASDYYMLDALQKLQADHSQFSYSLASADGPLNETWQQQLQENFTALRGSRVYICGGNDFVGQAKKQCFMQGATGRDIICEEFINFNAAS</sequence>
<dbReference type="GO" id="GO:0051536">
    <property type="term" value="F:iron-sulfur cluster binding"/>
    <property type="evidence" value="ECO:0007669"/>
    <property type="project" value="InterPro"/>
</dbReference>
<dbReference type="Gene3D" id="2.40.30.10">
    <property type="entry name" value="Translation factors"/>
    <property type="match status" value="1"/>
</dbReference>
<dbReference type="Pfam" id="PF00970">
    <property type="entry name" value="FAD_binding_6"/>
    <property type="match status" value="1"/>
</dbReference>
<dbReference type="InterPro" id="IPR017927">
    <property type="entry name" value="FAD-bd_FR_type"/>
</dbReference>
<dbReference type="PROSITE" id="PS51384">
    <property type="entry name" value="FAD_FR"/>
    <property type="match status" value="1"/>
</dbReference>
<accession>A0A840QZW6</accession>
<evidence type="ECO:0000259" key="3">
    <source>
        <dbReference type="PROSITE" id="PS51384"/>
    </source>
</evidence>
<proteinExistence type="predicted"/>
<dbReference type="InterPro" id="IPR017938">
    <property type="entry name" value="Riboflavin_synthase-like_b-brl"/>
</dbReference>
<dbReference type="Pfam" id="PF00111">
    <property type="entry name" value="Fer2"/>
    <property type="match status" value="1"/>
</dbReference>
<evidence type="ECO:0000313" key="5">
    <source>
        <dbReference type="Proteomes" id="UP000536640"/>
    </source>
</evidence>
<comment type="caution">
    <text evidence="4">The sequence shown here is derived from an EMBL/GenBank/DDBJ whole genome shotgun (WGS) entry which is preliminary data.</text>
</comment>
<name>A0A840QZW6_9GAMM</name>
<protein>
    <submittedName>
        <fullName evidence="4">NAD(P)H-flavin reductase</fullName>
    </submittedName>
</protein>
<dbReference type="RefSeq" id="WP_184460714.1">
    <property type="nucleotide sequence ID" value="NZ_JACHHW010000001.1"/>
</dbReference>
<dbReference type="SUPFAM" id="SSF54292">
    <property type="entry name" value="2Fe-2S ferredoxin-like"/>
    <property type="match status" value="1"/>
</dbReference>
<dbReference type="InterPro" id="IPR012675">
    <property type="entry name" value="Beta-grasp_dom_sf"/>
</dbReference>
<evidence type="ECO:0000256" key="1">
    <source>
        <dbReference type="ARBA" id="ARBA00034078"/>
    </source>
</evidence>
<dbReference type="Gene3D" id="3.40.50.80">
    <property type="entry name" value="Nucleotide-binding domain of ferredoxin-NADP reductase (FNR) module"/>
    <property type="match status" value="1"/>
</dbReference>
<dbReference type="InterPro" id="IPR036010">
    <property type="entry name" value="2Fe-2S_ferredoxin-like_sf"/>
</dbReference>
<dbReference type="SUPFAM" id="SSF63380">
    <property type="entry name" value="Riboflavin synthase domain-like"/>
    <property type="match status" value="1"/>
</dbReference>
<evidence type="ECO:0000259" key="2">
    <source>
        <dbReference type="PROSITE" id="PS51085"/>
    </source>
</evidence>
<feature type="domain" description="2Fe-2S ferredoxin-type" evidence="2">
    <location>
        <begin position="1"/>
        <end position="88"/>
    </location>
</feature>
<dbReference type="PANTHER" id="PTHR47354:SF3">
    <property type="entry name" value="OXIDOREDUCTASE-RELATED"/>
    <property type="match status" value="1"/>
</dbReference>
<keyword evidence="5" id="KW-1185">Reference proteome</keyword>
<dbReference type="InterPro" id="IPR039261">
    <property type="entry name" value="FNR_nucleotide-bd"/>
</dbReference>
<gene>
    <name evidence="4" type="ORF">HNQ57_000133</name>
</gene>
<dbReference type="Pfam" id="PF00175">
    <property type="entry name" value="NAD_binding_1"/>
    <property type="match status" value="1"/>
</dbReference>
<dbReference type="InterPro" id="IPR008333">
    <property type="entry name" value="Cbr1-like_FAD-bd_dom"/>
</dbReference>
<dbReference type="PROSITE" id="PS51085">
    <property type="entry name" value="2FE2S_FER_2"/>
    <property type="match status" value="1"/>
</dbReference>
<dbReference type="GO" id="GO:0016491">
    <property type="term" value="F:oxidoreductase activity"/>
    <property type="evidence" value="ECO:0007669"/>
    <property type="project" value="InterPro"/>
</dbReference>
<dbReference type="InterPro" id="IPR001041">
    <property type="entry name" value="2Fe-2S_ferredoxin-type"/>
</dbReference>
<dbReference type="EMBL" id="JACHHW010000001">
    <property type="protein sequence ID" value="MBB5185874.1"/>
    <property type="molecule type" value="Genomic_DNA"/>
</dbReference>
<comment type="cofactor">
    <cofactor evidence="1">
        <name>[2Fe-2S] cluster</name>
        <dbReference type="ChEBI" id="CHEBI:190135"/>
    </cofactor>
</comment>
<dbReference type="SUPFAM" id="SSF52343">
    <property type="entry name" value="Ferredoxin reductase-like, C-terminal NADP-linked domain"/>
    <property type="match status" value="1"/>
</dbReference>
<dbReference type="Gene3D" id="3.10.20.30">
    <property type="match status" value="1"/>
</dbReference>